<dbReference type="GO" id="GO:0003700">
    <property type="term" value="F:DNA-binding transcription factor activity"/>
    <property type="evidence" value="ECO:0007669"/>
    <property type="project" value="InterPro"/>
</dbReference>
<dbReference type="AlphaFoldDB" id="A0A251TQP3"/>
<protein>
    <submittedName>
        <fullName evidence="10">Putative DNA-binding pseudobarrel domain-containing protein</fullName>
    </submittedName>
    <submittedName>
        <fullName evidence="9">Transcription factor B3-Domain family</fullName>
    </submittedName>
</protein>
<evidence type="ECO:0000313" key="11">
    <source>
        <dbReference type="Proteomes" id="UP000215914"/>
    </source>
</evidence>
<dbReference type="CDD" id="cd10017">
    <property type="entry name" value="B3_DNA"/>
    <property type="match status" value="1"/>
</dbReference>
<dbReference type="Gramene" id="mRNA:HanXRQr2_Chr13g0582321">
    <property type="protein sequence ID" value="mRNA:HanXRQr2_Chr13g0582321"/>
    <property type="gene ID" value="HanXRQr2_Chr13g0582321"/>
</dbReference>
<dbReference type="Proteomes" id="UP000215914">
    <property type="component" value="Chromosome 9"/>
</dbReference>
<dbReference type="FunCoup" id="A0A251TQP3">
    <property type="interactions" value="533"/>
</dbReference>
<dbReference type="PANTHER" id="PTHR31140">
    <property type="entry name" value="B3 DOMAIN-CONTAINING TRANSCRIPTION FACTOR ABI3"/>
    <property type="match status" value="1"/>
</dbReference>
<feature type="domain" description="TF-B3" evidence="8">
    <location>
        <begin position="28"/>
        <end position="129"/>
    </location>
</feature>
<evidence type="ECO:0000256" key="6">
    <source>
        <dbReference type="SAM" id="MobiDB-lite"/>
    </source>
</evidence>
<dbReference type="GO" id="GO:0003677">
    <property type="term" value="F:DNA binding"/>
    <property type="evidence" value="ECO:0007669"/>
    <property type="project" value="UniProtKB-KW"/>
</dbReference>
<keyword evidence="7" id="KW-1133">Transmembrane helix</keyword>
<dbReference type="InParanoid" id="A0A251TQP3"/>
<dbReference type="STRING" id="4232.A0A251TQP3"/>
<dbReference type="Pfam" id="PF02362">
    <property type="entry name" value="B3"/>
    <property type="match status" value="1"/>
</dbReference>
<feature type="region of interest" description="Disordered" evidence="6">
    <location>
        <begin position="1"/>
        <end position="24"/>
    </location>
</feature>
<dbReference type="InterPro" id="IPR015300">
    <property type="entry name" value="DNA-bd_pseudobarrel_sf"/>
</dbReference>
<dbReference type="PANTHER" id="PTHR31140:SF70">
    <property type="entry name" value="B3 DOMAIN-CONTAINING PROTEIN OS11G0156000"/>
    <property type="match status" value="1"/>
</dbReference>
<comment type="subcellular location">
    <subcellularLocation>
        <location evidence="1">Nucleus</location>
    </subcellularLocation>
</comment>
<reference evidence="9 11" key="1">
    <citation type="journal article" date="2017" name="Nature">
        <title>The sunflower genome provides insights into oil metabolism, flowering and Asterid evolution.</title>
        <authorList>
            <person name="Badouin H."/>
            <person name="Gouzy J."/>
            <person name="Grassa C.J."/>
            <person name="Murat F."/>
            <person name="Staton S.E."/>
            <person name="Cottret L."/>
            <person name="Lelandais-Briere C."/>
            <person name="Owens G.L."/>
            <person name="Carrere S."/>
            <person name="Mayjonade B."/>
            <person name="Legrand L."/>
            <person name="Gill N."/>
            <person name="Kane N.C."/>
            <person name="Bowers J.E."/>
            <person name="Hubner S."/>
            <person name="Bellec A."/>
            <person name="Berard A."/>
            <person name="Berges H."/>
            <person name="Blanchet N."/>
            <person name="Boniface M.C."/>
            <person name="Brunel D."/>
            <person name="Catrice O."/>
            <person name="Chaidir N."/>
            <person name="Claudel C."/>
            <person name="Donnadieu C."/>
            <person name="Faraut T."/>
            <person name="Fievet G."/>
            <person name="Helmstetter N."/>
            <person name="King M."/>
            <person name="Knapp S.J."/>
            <person name="Lai Z."/>
            <person name="Le Paslier M.C."/>
            <person name="Lippi Y."/>
            <person name="Lorenzon L."/>
            <person name="Mandel J.R."/>
            <person name="Marage G."/>
            <person name="Marchand G."/>
            <person name="Marquand E."/>
            <person name="Bret-Mestries E."/>
            <person name="Morien E."/>
            <person name="Nambeesan S."/>
            <person name="Nguyen T."/>
            <person name="Pegot-Espagnet P."/>
            <person name="Pouilly N."/>
            <person name="Raftis F."/>
            <person name="Sallet E."/>
            <person name="Schiex T."/>
            <person name="Thomas J."/>
            <person name="Vandecasteele C."/>
            <person name="Vares D."/>
            <person name="Vear F."/>
            <person name="Vautrin S."/>
            <person name="Crespi M."/>
            <person name="Mangin B."/>
            <person name="Burke J.M."/>
            <person name="Salse J."/>
            <person name="Munos S."/>
            <person name="Vincourt P."/>
            <person name="Rieseberg L.H."/>
            <person name="Langlade N.B."/>
        </authorList>
    </citation>
    <scope>NUCLEOTIDE SEQUENCE [LARGE SCALE GENOMIC DNA]</scope>
    <source>
        <strain evidence="11">cv. SF193</strain>
        <tissue evidence="9">Leaves</tissue>
    </source>
</reference>
<feature type="transmembrane region" description="Helical" evidence="7">
    <location>
        <begin position="275"/>
        <end position="292"/>
    </location>
</feature>
<reference evidence="9" key="3">
    <citation type="submission" date="2020-06" db="EMBL/GenBank/DDBJ databases">
        <title>Helianthus annuus Genome sequencing and assembly Release 2.</title>
        <authorList>
            <person name="Gouzy J."/>
            <person name="Langlade N."/>
            <person name="Munos S."/>
        </authorList>
    </citation>
    <scope>NUCLEOTIDE SEQUENCE</scope>
    <source>
        <tissue evidence="9">Leaves</tissue>
    </source>
</reference>
<proteinExistence type="predicted"/>
<dbReference type="Gene3D" id="2.40.330.10">
    <property type="entry name" value="DNA-binding pseudobarrel domain"/>
    <property type="match status" value="1"/>
</dbReference>
<dbReference type="InterPro" id="IPR044800">
    <property type="entry name" value="LEC2-like"/>
</dbReference>
<keyword evidence="5" id="KW-0539">Nucleus</keyword>
<gene>
    <name evidence="10" type="ORF">HannXRQ_Chr09g0238331</name>
    <name evidence="9" type="ORF">HanXRQr2_Chr13g0582321</name>
</gene>
<dbReference type="GO" id="GO:0005634">
    <property type="term" value="C:nucleus"/>
    <property type="evidence" value="ECO:0007669"/>
    <property type="project" value="UniProtKB-SubCell"/>
</dbReference>
<evidence type="ECO:0000256" key="4">
    <source>
        <dbReference type="ARBA" id="ARBA00023163"/>
    </source>
</evidence>
<feature type="compositionally biased region" description="Basic residues" evidence="6">
    <location>
        <begin position="1"/>
        <end position="20"/>
    </location>
</feature>
<dbReference type="SMART" id="SM01019">
    <property type="entry name" value="B3"/>
    <property type="match status" value="1"/>
</dbReference>
<evidence type="ECO:0000256" key="3">
    <source>
        <dbReference type="ARBA" id="ARBA00023125"/>
    </source>
</evidence>
<dbReference type="SUPFAM" id="SSF101936">
    <property type="entry name" value="DNA-binding pseudobarrel domain"/>
    <property type="match status" value="1"/>
</dbReference>
<dbReference type="EMBL" id="MNCJ02000328">
    <property type="protein sequence ID" value="KAF5772875.1"/>
    <property type="molecule type" value="Genomic_DNA"/>
</dbReference>
<evidence type="ECO:0000256" key="5">
    <source>
        <dbReference type="ARBA" id="ARBA00023242"/>
    </source>
</evidence>
<keyword evidence="4" id="KW-0804">Transcription</keyword>
<evidence type="ECO:0000256" key="1">
    <source>
        <dbReference type="ARBA" id="ARBA00004123"/>
    </source>
</evidence>
<organism evidence="10 11">
    <name type="scientific">Helianthus annuus</name>
    <name type="common">Common sunflower</name>
    <dbReference type="NCBI Taxonomy" id="4232"/>
    <lineage>
        <taxon>Eukaryota</taxon>
        <taxon>Viridiplantae</taxon>
        <taxon>Streptophyta</taxon>
        <taxon>Embryophyta</taxon>
        <taxon>Tracheophyta</taxon>
        <taxon>Spermatophyta</taxon>
        <taxon>Magnoliopsida</taxon>
        <taxon>eudicotyledons</taxon>
        <taxon>Gunneridae</taxon>
        <taxon>Pentapetalae</taxon>
        <taxon>asterids</taxon>
        <taxon>campanulids</taxon>
        <taxon>Asterales</taxon>
        <taxon>Asteraceae</taxon>
        <taxon>Asteroideae</taxon>
        <taxon>Heliantheae alliance</taxon>
        <taxon>Heliantheae</taxon>
        <taxon>Helianthus</taxon>
    </lineage>
</organism>
<keyword evidence="11" id="KW-1185">Reference proteome</keyword>
<keyword evidence="7" id="KW-0812">Transmembrane</keyword>
<dbReference type="PROSITE" id="PS50863">
    <property type="entry name" value="B3"/>
    <property type="match status" value="1"/>
</dbReference>
<evidence type="ECO:0000259" key="8">
    <source>
        <dbReference type="PROSITE" id="PS50863"/>
    </source>
</evidence>
<keyword evidence="3 10" id="KW-0238">DNA-binding</keyword>
<name>A0A251TQP3_HELAN</name>
<dbReference type="EMBL" id="CM007898">
    <property type="protein sequence ID" value="OTG13457.1"/>
    <property type="molecule type" value="Genomic_DNA"/>
</dbReference>
<evidence type="ECO:0000256" key="2">
    <source>
        <dbReference type="ARBA" id="ARBA00023015"/>
    </source>
</evidence>
<reference evidence="10" key="2">
    <citation type="submission" date="2017-02" db="EMBL/GenBank/DDBJ databases">
        <title>Sunflower complete genome.</title>
        <authorList>
            <person name="Langlade N."/>
            <person name="Munos S."/>
        </authorList>
    </citation>
    <scope>NUCLEOTIDE SEQUENCE [LARGE SCALE GENOMIC DNA]</scope>
    <source>
        <tissue evidence="10">Leaves</tissue>
    </source>
</reference>
<keyword evidence="7" id="KW-0472">Membrane</keyword>
<evidence type="ECO:0000313" key="10">
    <source>
        <dbReference type="EMBL" id="OTG13457.1"/>
    </source>
</evidence>
<evidence type="ECO:0000256" key="7">
    <source>
        <dbReference type="SAM" id="Phobius"/>
    </source>
</evidence>
<sequence length="293" mass="33855">MATQTNHRRQPPYSTNHHHQHSDIQHMFEKPLTPSDVGKLNRLVIPKQHAENYFPLADQQKGLVLCFEDETGTVWRFRYSYWNSSQSYVLTKGWSRFVKDKRLDAGDVVLFHRHVVENDRMFIGWRRRNAVVPAHDSVVAPGGAHVSEWSNYPVQYLNQGLHAGETYENVDTYQRGVVATRRLRLFGVNLECPDDSEPSMSYGSNQGGQSDHQYNFSSNNSHQDMLTDIDRWLKVLEDYLSSNIPSIPKLYVIPSESFKSLASSKVSKWQCRECYAFSFFLLLLTVAQTCIYL</sequence>
<keyword evidence="2" id="KW-0805">Transcription regulation</keyword>
<accession>A0A251TQP3</accession>
<evidence type="ECO:0000313" key="9">
    <source>
        <dbReference type="EMBL" id="KAF5772875.1"/>
    </source>
</evidence>
<dbReference type="InterPro" id="IPR003340">
    <property type="entry name" value="B3_DNA-bd"/>
</dbReference>